<dbReference type="CDD" id="cd00118">
    <property type="entry name" value="LysM"/>
    <property type="match status" value="1"/>
</dbReference>
<evidence type="ECO:0000256" key="9">
    <source>
        <dbReference type="ARBA" id="ARBA00023157"/>
    </source>
</evidence>
<feature type="domain" description="Protein kinase" evidence="13">
    <location>
        <begin position="345"/>
        <end position="626"/>
    </location>
</feature>
<feature type="transmembrane region" description="Helical" evidence="11">
    <location>
        <begin position="284"/>
        <end position="306"/>
    </location>
</feature>
<dbReference type="PROSITE" id="PS50011">
    <property type="entry name" value="PROTEIN_KINASE_DOM"/>
    <property type="match status" value="1"/>
</dbReference>
<evidence type="ECO:0000256" key="5">
    <source>
        <dbReference type="ARBA" id="ARBA00022741"/>
    </source>
</evidence>
<dbReference type="PANTHER" id="PTHR45927">
    <property type="entry name" value="LYSM-DOMAIN RECEPTOR-LIKE KINASE-RELATED"/>
    <property type="match status" value="1"/>
</dbReference>
<keyword evidence="4 12" id="KW-0732">Signal</keyword>
<dbReference type="GO" id="GO:0005524">
    <property type="term" value="F:ATP binding"/>
    <property type="evidence" value="ECO:0007669"/>
    <property type="project" value="UniProtKB-KW"/>
</dbReference>
<protein>
    <submittedName>
        <fullName evidence="15">Uncharacterized protein</fullName>
    </submittedName>
</protein>
<comment type="subcellular location">
    <subcellularLocation>
        <location evidence="1">Cell membrane</location>
        <topology evidence="1">Single-pass membrane protein</topology>
    </subcellularLocation>
</comment>
<proteinExistence type="predicted"/>
<dbReference type="PROSITE" id="PS00108">
    <property type="entry name" value="PROTEIN_KINASE_ST"/>
    <property type="match status" value="1"/>
</dbReference>
<evidence type="ECO:0000256" key="11">
    <source>
        <dbReference type="SAM" id="Phobius"/>
    </source>
</evidence>
<dbReference type="Pfam" id="PF07714">
    <property type="entry name" value="PK_Tyr_Ser-Thr"/>
    <property type="match status" value="1"/>
</dbReference>
<dbReference type="InterPro" id="IPR056561">
    <property type="entry name" value="NFP_LYK_LysM1"/>
</dbReference>
<dbReference type="InterPro" id="IPR056562">
    <property type="entry name" value="LysM2_CERK1_LYK3_4_5"/>
</dbReference>
<keyword evidence="7 11" id="KW-1133">Transmembrane helix</keyword>
<dbReference type="SMART" id="SM00220">
    <property type="entry name" value="S_TKc"/>
    <property type="match status" value="1"/>
</dbReference>
<evidence type="ECO:0000259" key="13">
    <source>
        <dbReference type="PROSITE" id="PS50011"/>
    </source>
</evidence>
<dbReference type="InterPro" id="IPR000719">
    <property type="entry name" value="Prot_kinase_dom"/>
</dbReference>
<evidence type="ECO:0000313" key="16">
    <source>
        <dbReference type="Proteomes" id="UP001154282"/>
    </source>
</evidence>
<reference evidence="15" key="1">
    <citation type="submission" date="2022-08" db="EMBL/GenBank/DDBJ databases">
        <authorList>
            <person name="Gutierrez-Valencia J."/>
        </authorList>
    </citation>
    <scope>NUCLEOTIDE SEQUENCE</scope>
</reference>
<dbReference type="Gene3D" id="3.10.350.10">
    <property type="entry name" value="LysM domain"/>
    <property type="match status" value="1"/>
</dbReference>
<keyword evidence="8 11" id="KW-0472">Membrane</keyword>
<dbReference type="PROSITE" id="PS51782">
    <property type="entry name" value="LYSM"/>
    <property type="match status" value="1"/>
</dbReference>
<dbReference type="PANTHER" id="PTHR45927:SF7">
    <property type="entry name" value="LYSM-DOMAIN RECEPTOR-LIKE KINASE"/>
    <property type="match status" value="1"/>
</dbReference>
<dbReference type="SUPFAM" id="SSF56112">
    <property type="entry name" value="Protein kinase-like (PK-like)"/>
    <property type="match status" value="1"/>
</dbReference>
<dbReference type="GO" id="GO:0004672">
    <property type="term" value="F:protein kinase activity"/>
    <property type="evidence" value="ECO:0007669"/>
    <property type="project" value="InterPro"/>
</dbReference>
<keyword evidence="5" id="KW-0547">Nucleotide-binding</keyword>
<dbReference type="InterPro" id="IPR011009">
    <property type="entry name" value="Kinase-like_dom_sf"/>
</dbReference>
<keyword evidence="9" id="KW-1015">Disulfide bond</keyword>
<dbReference type="InterPro" id="IPR056563">
    <property type="entry name" value="LysM3_LYK4_5"/>
</dbReference>
<evidence type="ECO:0000256" key="8">
    <source>
        <dbReference type="ARBA" id="ARBA00023136"/>
    </source>
</evidence>
<dbReference type="SMART" id="SM00257">
    <property type="entry name" value="LysM"/>
    <property type="match status" value="1"/>
</dbReference>
<sequence length="665" mass="72054">MEISSFVLLLTLAAALFQLLPPAAARQNYSGLSSLNCAASDELAPSPAFLYTCNGLNRSCQSFLIFRSTLDYSSPAEIAELTSSDAAKIAEFNAIADDPSSGFELGKDVIVPVTCSCSGDGERYYRANTSFTVTRAAGTYYVASTVLFDGLATCAAIRRGNPIPDRELKPGMKIQVPLRCACPSADEVSGGVIYLLTYPISSDDSLPDLARRFNVTPERILDANGLTGDPNLVPGTTILIPLSGLPLSSMSKVHSKVPQIAPPPGPTKSAGGGAPKSKAKALELAGLAAACFLLLVSIAVAVICLIQGERKRKSYAGEMRKERVKQDLRVEIASCERALKVFGIEEVNRATGKFCPGKRIKGSVYSGEFGDRVFAVKKMSREIDISLEVNILMKINHFNVINLYGVCDDGQSLYLVSEYMEFGCLKDWLKRGRKGGEEEGGIGWEIRVQIGLDVANGLYYLHNFTKPAYVHQDIKTSNVLLNSDLRAKITNFSLARSAAAARDTNVTVHLVGTRGYMAPEYVETGEITPKIDVYAFGVVLLELITGKEAVLVARNGKETLLSTTVVSLAEKGGLEEALTSYVDANMGETGVEMALPLFRLSLACLRRESETRPNMEEVVSSLVKILTDLRRLRSFGDDSSTDRSVIPLRRASRNENDWSVETASW</sequence>
<dbReference type="Proteomes" id="UP001154282">
    <property type="component" value="Unassembled WGS sequence"/>
</dbReference>
<evidence type="ECO:0000256" key="1">
    <source>
        <dbReference type="ARBA" id="ARBA00004162"/>
    </source>
</evidence>
<evidence type="ECO:0000256" key="6">
    <source>
        <dbReference type="ARBA" id="ARBA00022840"/>
    </source>
</evidence>
<evidence type="ECO:0000313" key="15">
    <source>
        <dbReference type="EMBL" id="CAI0425457.1"/>
    </source>
</evidence>
<evidence type="ECO:0000259" key="14">
    <source>
        <dbReference type="PROSITE" id="PS51782"/>
    </source>
</evidence>
<dbReference type="AlphaFoldDB" id="A0AAV0KT51"/>
<dbReference type="FunFam" id="1.10.510.10:FF:000468">
    <property type="entry name" value="PTI1-like tyrosine-protein kinase 3"/>
    <property type="match status" value="1"/>
</dbReference>
<dbReference type="EMBL" id="CAMGYJ010000005">
    <property type="protein sequence ID" value="CAI0425457.1"/>
    <property type="molecule type" value="Genomic_DNA"/>
</dbReference>
<dbReference type="Pfam" id="PF23446">
    <property type="entry name" value="LysM1_NFP_LYK"/>
    <property type="match status" value="1"/>
</dbReference>
<gene>
    <name evidence="15" type="ORF">LITE_LOCUS20404</name>
</gene>
<dbReference type="InterPro" id="IPR036779">
    <property type="entry name" value="LysM_dom_sf"/>
</dbReference>
<dbReference type="InterPro" id="IPR001245">
    <property type="entry name" value="Ser-Thr/Tyr_kinase_cat_dom"/>
</dbReference>
<feature type="region of interest" description="Disordered" evidence="10">
    <location>
        <begin position="255"/>
        <end position="275"/>
    </location>
</feature>
<dbReference type="InterPro" id="IPR052611">
    <property type="entry name" value="Plant_RLK_LysM"/>
</dbReference>
<feature type="chain" id="PRO_5043426590" evidence="12">
    <location>
        <begin position="26"/>
        <end position="665"/>
    </location>
</feature>
<keyword evidence="2" id="KW-1003">Cell membrane</keyword>
<dbReference type="Gene3D" id="3.30.200.20">
    <property type="entry name" value="Phosphorylase Kinase, domain 1"/>
    <property type="match status" value="1"/>
</dbReference>
<dbReference type="Pfam" id="PF23472">
    <property type="entry name" value="LysM2_CERK1_LYK3_4_5"/>
    <property type="match status" value="1"/>
</dbReference>
<feature type="signal peptide" evidence="12">
    <location>
        <begin position="1"/>
        <end position="25"/>
    </location>
</feature>
<dbReference type="Gene3D" id="1.10.510.10">
    <property type="entry name" value="Transferase(Phosphotransferase) domain 1"/>
    <property type="match status" value="1"/>
</dbReference>
<keyword evidence="6" id="KW-0067">ATP-binding</keyword>
<evidence type="ECO:0000256" key="3">
    <source>
        <dbReference type="ARBA" id="ARBA00022692"/>
    </source>
</evidence>
<organism evidence="15 16">
    <name type="scientific">Linum tenue</name>
    <dbReference type="NCBI Taxonomy" id="586396"/>
    <lineage>
        <taxon>Eukaryota</taxon>
        <taxon>Viridiplantae</taxon>
        <taxon>Streptophyta</taxon>
        <taxon>Embryophyta</taxon>
        <taxon>Tracheophyta</taxon>
        <taxon>Spermatophyta</taxon>
        <taxon>Magnoliopsida</taxon>
        <taxon>eudicotyledons</taxon>
        <taxon>Gunneridae</taxon>
        <taxon>Pentapetalae</taxon>
        <taxon>rosids</taxon>
        <taxon>fabids</taxon>
        <taxon>Malpighiales</taxon>
        <taxon>Linaceae</taxon>
        <taxon>Linum</taxon>
    </lineage>
</organism>
<comment type="caution">
    <text evidence="15">The sequence shown here is derived from an EMBL/GenBank/DDBJ whole genome shotgun (WGS) entry which is preliminary data.</text>
</comment>
<feature type="domain" description="LysM" evidence="14">
    <location>
        <begin position="196"/>
        <end position="240"/>
    </location>
</feature>
<dbReference type="SUPFAM" id="SSF54106">
    <property type="entry name" value="LysM domain"/>
    <property type="match status" value="1"/>
</dbReference>
<dbReference type="GO" id="GO:0051707">
    <property type="term" value="P:response to other organism"/>
    <property type="evidence" value="ECO:0007669"/>
    <property type="project" value="UniProtKB-ARBA"/>
</dbReference>
<name>A0AAV0KT51_9ROSI</name>
<dbReference type="GO" id="GO:0005886">
    <property type="term" value="C:plasma membrane"/>
    <property type="evidence" value="ECO:0007669"/>
    <property type="project" value="UniProtKB-SubCell"/>
</dbReference>
<dbReference type="InterPro" id="IPR018392">
    <property type="entry name" value="LysM"/>
</dbReference>
<dbReference type="InterPro" id="IPR008271">
    <property type="entry name" value="Ser/Thr_kinase_AS"/>
</dbReference>
<evidence type="ECO:0000256" key="2">
    <source>
        <dbReference type="ARBA" id="ARBA00022475"/>
    </source>
</evidence>
<evidence type="ECO:0000256" key="12">
    <source>
        <dbReference type="SAM" id="SignalP"/>
    </source>
</evidence>
<evidence type="ECO:0000256" key="10">
    <source>
        <dbReference type="SAM" id="MobiDB-lite"/>
    </source>
</evidence>
<evidence type="ECO:0000256" key="4">
    <source>
        <dbReference type="ARBA" id="ARBA00022729"/>
    </source>
</evidence>
<dbReference type="Pfam" id="PF23473">
    <property type="entry name" value="LysM3_LYK4_5"/>
    <property type="match status" value="1"/>
</dbReference>
<keyword evidence="16" id="KW-1185">Reference proteome</keyword>
<keyword evidence="3 11" id="KW-0812">Transmembrane</keyword>
<accession>A0AAV0KT51</accession>
<evidence type="ECO:0000256" key="7">
    <source>
        <dbReference type="ARBA" id="ARBA00022989"/>
    </source>
</evidence>